<accession>A0A9X1F496</accession>
<name>A0A9X1F496_9SPHN</name>
<evidence type="ECO:0000313" key="3">
    <source>
        <dbReference type="Proteomes" id="UP001138681"/>
    </source>
</evidence>
<proteinExistence type="predicted"/>
<organism evidence="2 3">
    <name type="scientific">Erythrobacter crassostreae</name>
    <dbReference type="NCBI Taxonomy" id="2828328"/>
    <lineage>
        <taxon>Bacteria</taxon>
        <taxon>Pseudomonadati</taxon>
        <taxon>Pseudomonadota</taxon>
        <taxon>Alphaproteobacteria</taxon>
        <taxon>Sphingomonadales</taxon>
        <taxon>Erythrobacteraceae</taxon>
        <taxon>Erythrobacter/Porphyrobacter group</taxon>
        <taxon>Erythrobacter</taxon>
    </lineage>
</organism>
<dbReference type="AlphaFoldDB" id="A0A9X1F496"/>
<evidence type="ECO:0000313" key="2">
    <source>
        <dbReference type="EMBL" id="MBV7259859.1"/>
    </source>
</evidence>
<gene>
    <name evidence="2" type="ORF">KCG46_09805</name>
</gene>
<feature type="region of interest" description="Disordered" evidence="1">
    <location>
        <begin position="1"/>
        <end position="22"/>
    </location>
</feature>
<keyword evidence="3" id="KW-1185">Reference proteome</keyword>
<protein>
    <submittedName>
        <fullName evidence="2">Uncharacterized protein</fullName>
    </submittedName>
</protein>
<dbReference type="Proteomes" id="UP001138681">
    <property type="component" value="Unassembled WGS sequence"/>
</dbReference>
<reference evidence="2" key="1">
    <citation type="submission" date="2021-04" db="EMBL/GenBank/DDBJ databases">
        <authorList>
            <person name="Pira H."/>
            <person name="Risdian C."/>
            <person name="Wink J."/>
        </authorList>
    </citation>
    <scope>NUCLEOTIDE SEQUENCE</scope>
    <source>
        <strain evidence="2">WH158</strain>
    </source>
</reference>
<dbReference type="EMBL" id="JAGSPC010000001">
    <property type="protein sequence ID" value="MBV7259859.1"/>
    <property type="molecule type" value="Genomic_DNA"/>
</dbReference>
<evidence type="ECO:0000256" key="1">
    <source>
        <dbReference type="SAM" id="MobiDB-lite"/>
    </source>
</evidence>
<dbReference type="RefSeq" id="WP_218405042.1">
    <property type="nucleotide sequence ID" value="NZ_JAGSPC010000001.1"/>
</dbReference>
<comment type="caution">
    <text evidence="2">The sequence shown here is derived from an EMBL/GenBank/DDBJ whole genome shotgun (WGS) entry which is preliminary data.</text>
</comment>
<sequence>MIREFADAQSSTSLSHDPLADQPLQLVVNEGETLKRSKASQEDETEEFWVELLRDGLTFDLRGLAPGEAESIPATDYRYDVDQSPAALRLEAIHLLPGQHLAGGANSVPVLRGLIALACDLIRHFDDLVAIVWEPARSLIGRRYFESVASAWLEGGAFPALGLTSFRETSDGALQTVGLDFWIGQELRIEAPLSSEKVEATRLGARIVNQLVIIGGLEQSERITAPDGSHLIMRPSRNGNFVRVMRE</sequence>